<organism evidence="7 8">
    <name type="scientific">Temnothorax curvispinosus</name>
    <dbReference type="NCBI Taxonomy" id="300111"/>
    <lineage>
        <taxon>Eukaryota</taxon>
        <taxon>Metazoa</taxon>
        <taxon>Ecdysozoa</taxon>
        <taxon>Arthropoda</taxon>
        <taxon>Hexapoda</taxon>
        <taxon>Insecta</taxon>
        <taxon>Pterygota</taxon>
        <taxon>Neoptera</taxon>
        <taxon>Endopterygota</taxon>
        <taxon>Hymenoptera</taxon>
        <taxon>Apocrita</taxon>
        <taxon>Aculeata</taxon>
        <taxon>Formicoidea</taxon>
        <taxon>Formicidae</taxon>
        <taxon>Myrmicinae</taxon>
        <taxon>Temnothorax</taxon>
    </lineage>
</organism>
<dbReference type="InterPro" id="IPR029787">
    <property type="entry name" value="Nucleotide_cyclase"/>
</dbReference>
<feature type="region of interest" description="Disordered" evidence="5">
    <location>
        <begin position="361"/>
        <end position="403"/>
    </location>
</feature>
<feature type="domain" description="C2H2-type" evidence="6">
    <location>
        <begin position="238"/>
        <end position="265"/>
    </location>
</feature>
<gene>
    <name evidence="8" type="primary">LOC112463556</name>
</gene>
<keyword evidence="7" id="KW-1185">Reference proteome</keyword>
<feature type="compositionally biased region" description="Basic residues" evidence="5">
    <location>
        <begin position="167"/>
        <end position="176"/>
    </location>
</feature>
<feature type="compositionally biased region" description="Polar residues" evidence="5">
    <location>
        <begin position="36"/>
        <end position="47"/>
    </location>
</feature>
<dbReference type="SMART" id="SM00355">
    <property type="entry name" value="ZnF_C2H2"/>
    <property type="match status" value="7"/>
</dbReference>
<dbReference type="PROSITE" id="PS00028">
    <property type="entry name" value="ZINC_FINGER_C2H2_1"/>
    <property type="match status" value="2"/>
</dbReference>
<feature type="compositionally biased region" description="Basic residues" evidence="5">
    <location>
        <begin position="589"/>
        <end position="598"/>
    </location>
</feature>
<dbReference type="GO" id="GO:0008270">
    <property type="term" value="F:zinc ion binding"/>
    <property type="evidence" value="ECO:0007669"/>
    <property type="project" value="UniProtKB-KW"/>
</dbReference>
<accession>A0A6J1QTG3</accession>
<feature type="compositionally biased region" description="Low complexity" evidence="5">
    <location>
        <begin position="25"/>
        <end position="35"/>
    </location>
</feature>
<dbReference type="GeneID" id="112463556"/>
<feature type="region of interest" description="Disordered" evidence="5">
    <location>
        <begin position="151"/>
        <end position="177"/>
    </location>
</feature>
<evidence type="ECO:0000259" key="6">
    <source>
        <dbReference type="PROSITE" id="PS50157"/>
    </source>
</evidence>
<dbReference type="PANTHER" id="PTHR16305:SF28">
    <property type="entry name" value="GUANYLATE CYCLASE DOMAIN-CONTAINING PROTEIN"/>
    <property type="match status" value="1"/>
</dbReference>
<keyword evidence="1" id="KW-0547">Nucleotide-binding</keyword>
<dbReference type="Gene3D" id="3.30.70.1230">
    <property type="entry name" value="Nucleotide cyclase"/>
    <property type="match status" value="1"/>
</dbReference>
<dbReference type="OrthoDB" id="194468at2759"/>
<dbReference type="InterPro" id="IPR036236">
    <property type="entry name" value="Znf_C2H2_sf"/>
</dbReference>
<reference evidence="8" key="1">
    <citation type="submission" date="2025-08" db="UniProtKB">
        <authorList>
            <consortium name="RefSeq"/>
        </authorList>
    </citation>
    <scope>IDENTIFICATION</scope>
    <source>
        <tissue evidence="8">Whole body</tissue>
    </source>
</reference>
<dbReference type="GO" id="GO:0005524">
    <property type="term" value="F:ATP binding"/>
    <property type="evidence" value="ECO:0007669"/>
    <property type="project" value="UniProtKB-KW"/>
</dbReference>
<feature type="region of interest" description="Disordered" evidence="5">
    <location>
        <begin position="588"/>
        <end position="617"/>
    </location>
</feature>
<feature type="compositionally biased region" description="Polar residues" evidence="5">
    <location>
        <begin position="603"/>
        <end position="617"/>
    </location>
</feature>
<evidence type="ECO:0000256" key="2">
    <source>
        <dbReference type="ARBA" id="ARBA00022840"/>
    </source>
</evidence>
<feature type="region of interest" description="Disordered" evidence="5">
    <location>
        <begin position="25"/>
        <end position="109"/>
    </location>
</feature>
<feature type="domain" description="C2H2-type" evidence="6">
    <location>
        <begin position="658"/>
        <end position="685"/>
    </location>
</feature>
<evidence type="ECO:0000313" key="7">
    <source>
        <dbReference type="Proteomes" id="UP000504618"/>
    </source>
</evidence>
<dbReference type="RefSeq" id="XP_024885772.1">
    <property type="nucleotide sequence ID" value="XM_025030004.1"/>
</dbReference>
<proteinExistence type="predicted"/>
<feature type="compositionally biased region" description="Polar residues" evidence="5">
    <location>
        <begin position="67"/>
        <end position="79"/>
    </location>
</feature>
<keyword evidence="2" id="KW-0067">ATP-binding</keyword>
<dbReference type="Gene3D" id="3.30.160.60">
    <property type="entry name" value="Classic Zinc Finger"/>
    <property type="match status" value="1"/>
</dbReference>
<dbReference type="PANTHER" id="PTHR16305">
    <property type="entry name" value="TESTICULAR SOLUBLE ADENYLYL CYCLASE"/>
    <property type="match status" value="1"/>
</dbReference>
<name>A0A6J1QTG3_9HYME</name>
<feature type="compositionally biased region" description="Low complexity" evidence="5">
    <location>
        <begin position="361"/>
        <end position="380"/>
    </location>
</feature>
<feature type="compositionally biased region" description="Low complexity" evidence="5">
    <location>
        <begin position="82"/>
        <end position="109"/>
    </location>
</feature>
<dbReference type="InterPro" id="IPR013087">
    <property type="entry name" value="Znf_C2H2_type"/>
</dbReference>
<sequence>MENIEDMITKMDKCKKDFLDVLLGQQQHQQQHEQQTTVKEQFLSPTTPAWGDRNVKIEQSVEETKETNNNGGFSTQSDLRISMSSSSQSSKNSSSSSTRSSTENTTNQSSQLPRRCKLCPYVASERMENIEHIITHCTFAKDKYVEKDYSNGYDEEQDDSGNETQSKGKKRPRLPRPKPCSKCDFIADTKPILWLHLRQHFIREDCPGFICPLCPFATTLKHHMTFHWFSAHDDFKGFVCTECQYTCVSKSMLTSHMKTHSEVYQYNCGDCVYKTKFCNAMKKHLKDNRHTLGMVLNPDGTRNPSATIDVYGTKRGPRRRPIVGEEKEFTETAEDRPSTSEIISPISMIPILPALISSSPISTVNPRSTSSPNSPNSKVTLTSPVKVSPVRTSPTQVPSSHSDSRVKNIMTMFNGMTNENGVNPSSNPNINQNTNKENPLLNPMFSTLCQWWVNEIATRRDSDDKETGQVFRLMLNAQKFLPRPKYTENLAGATGANGSLFDNARTFNEPSTSTAINRPSTSTAIDEPSTSKAIHEPSTSTMLVSEHQPSVEEMGVPDEPLDLSMSAMSKLENQLLFEESIASIASTSRRNKRKRKATRLAYPTTNENTNDNGTQTPNTDQIYTEPSLPALLTASQSDLQRSETLNVTHNANIYNSSFICYYCHIIFANEIMYAMHMGFHSAENPLVCAVCDRKSSNIIAFFLHLIRTKQHDNCHRLKLFYRKKLITVNNIIKVLKQSDTKSTYMTPALSNDHVNPNHEMPAGGKFIIDAVRPSSPYRTHLISIKGESYSETENANKKEKSLTGMAYCGVIGHIVRRYYAIIGPPVNKAIKIMDISYDKVSCDYDTVLHSHFRKDQFRSRGVRTLQRLEKYHIYEYLGDIPMRKNLDATSSLDYCYPILGRLRELEYLDDILDEIGVIDRKYSGLLIELKTKVCILLDDIQYMDHRSWQFLSSALDNCNIVTAMTMPKPNSWDDLSHVEAEIYKDKRLTKHILLGLSVDLLPVFACQFLNVLAIPRKLSRILQRRKDGHIGWCEALLTSILQSNGLDFIKISPSEAAQRDLVFPNGTLVTKLPVDLTPEELAPPLPWSQMSLLDICVTNENYLKITGNDRDMTGKSNISLLNPFVFLELMSEIYDRMNPYEQDFIKCAATLGRVFKRSMIENVMINSIPLHTIKRAVIGHHPSPLYAHCKMLEFKVDLFYKMMYNIQTNEEKQEHHTRAAKIYGLDARKCSSCGSGHFLRIFSEDVLKEMEHVEQTPRLSLIRRRTVIEGKWVSKPSLLSTRTTTAARKQGSVVCRVSIMPTTDDEDEGEIGKVLEFFIEYSAGVIQIAQPLYALKLLSIAAERSRAAEVDEWIDESAENSITDKGIILALMGPRNLTKYFIDNKLKTAQSFALRSFKLAFLSVNNFLEKGEIYLATVRVLHCTRNIKLIRHIERPMLITIRRKGSWNNAEEIAMVANIYLTMYQIRVLRGELEEAVDMGIKVLKISATLHLNKLMLITVPSLIQIMLWTRRVNEAVDLMRELYFLADEDMDLSAKTWYYALSLDLMLDAGIILESYETSYNYYEKFIGKNSYRSKFCVWRDPQSLCRLLTSLWMYQLRMGRTVDAIAYSTEKYVKDVTWHDFSQILTCSKGLECYLLILLRCINTKRSNELLNLIQDISSIIKCLKNNSKHAKVIKPRLYLLMAYLNVLRGRKSSTRICLYKAQKFATLQENQLMMAWIIQNRRTWKEKIYNNMAQYWLEYVGSADIVVWQYIRNFNVDTWSTILYPLSTPDAHL</sequence>
<protein>
    <submittedName>
        <fullName evidence="8">Uncharacterized protein LOC112463556</fullName>
    </submittedName>
</protein>
<dbReference type="GO" id="GO:0005737">
    <property type="term" value="C:cytoplasm"/>
    <property type="evidence" value="ECO:0007669"/>
    <property type="project" value="TreeGrafter"/>
</dbReference>
<keyword evidence="4" id="KW-0863">Zinc-finger</keyword>
<feature type="region of interest" description="Disordered" evidence="5">
    <location>
        <begin position="510"/>
        <end position="541"/>
    </location>
</feature>
<keyword evidence="4" id="KW-0479">Metal-binding</keyword>
<feature type="compositionally biased region" description="Polar residues" evidence="5">
    <location>
        <begin position="381"/>
        <end position="401"/>
    </location>
</feature>
<dbReference type="PROSITE" id="PS50157">
    <property type="entry name" value="ZINC_FINGER_C2H2_2"/>
    <property type="match status" value="2"/>
</dbReference>
<dbReference type="Proteomes" id="UP000504618">
    <property type="component" value="Unplaced"/>
</dbReference>
<keyword evidence="3" id="KW-0456">Lyase</keyword>
<evidence type="ECO:0000256" key="4">
    <source>
        <dbReference type="PROSITE-ProRule" id="PRU00042"/>
    </source>
</evidence>
<evidence type="ECO:0000256" key="5">
    <source>
        <dbReference type="SAM" id="MobiDB-lite"/>
    </source>
</evidence>
<dbReference type="SUPFAM" id="SSF57667">
    <property type="entry name" value="beta-beta-alpha zinc fingers"/>
    <property type="match status" value="2"/>
</dbReference>
<evidence type="ECO:0000256" key="3">
    <source>
        <dbReference type="ARBA" id="ARBA00023239"/>
    </source>
</evidence>
<keyword evidence="4" id="KW-0862">Zinc</keyword>
<dbReference type="GO" id="GO:0004016">
    <property type="term" value="F:adenylate cyclase activity"/>
    <property type="evidence" value="ECO:0007669"/>
    <property type="project" value="TreeGrafter"/>
</dbReference>
<evidence type="ECO:0000256" key="1">
    <source>
        <dbReference type="ARBA" id="ARBA00022741"/>
    </source>
</evidence>
<evidence type="ECO:0000313" key="8">
    <source>
        <dbReference type="RefSeq" id="XP_024885772.1"/>
    </source>
</evidence>